<keyword evidence="1" id="KW-1133">Transmembrane helix</keyword>
<dbReference type="Proteomes" id="UP001160301">
    <property type="component" value="Unassembled WGS sequence"/>
</dbReference>
<evidence type="ECO:0000313" key="3">
    <source>
        <dbReference type="Proteomes" id="UP001160301"/>
    </source>
</evidence>
<dbReference type="EMBL" id="JARZHI010000003">
    <property type="protein sequence ID" value="MDI1429038.1"/>
    <property type="molecule type" value="Genomic_DNA"/>
</dbReference>
<keyword evidence="3" id="KW-1185">Reference proteome</keyword>
<reference evidence="2 3" key="1">
    <citation type="submission" date="2023-04" db="EMBL/GenBank/DDBJ databases">
        <title>The genome sequence of Polyangium sorediatum DSM14670.</title>
        <authorList>
            <person name="Zhang X."/>
        </authorList>
    </citation>
    <scope>NUCLEOTIDE SEQUENCE [LARGE SCALE GENOMIC DNA]</scope>
    <source>
        <strain evidence="2 3">DSM 14670</strain>
    </source>
</reference>
<name>A0ABT6NL60_9BACT</name>
<dbReference type="RefSeq" id="WP_136967093.1">
    <property type="nucleotide sequence ID" value="NZ_JARZHI010000003.1"/>
</dbReference>
<organism evidence="2 3">
    <name type="scientific">Polyangium sorediatum</name>
    <dbReference type="NCBI Taxonomy" id="889274"/>
    <lineage>
        <taxon>Bacteria</taxon>
        <taxon>Pseudomonadati</taxon>
        <taxon>Myxococcota</taxon>
        <taxon>Polyangia</taxon>
        <taxon>Polyangiales</taxon>
        <taxon>Polyangiaceae</taxon>
        <taxon>Polyangium</taxon>
    </lineage>
</organism>
<evidence type="ECO:0008006" key="4">
    <source>
        <dbReference type="Google" id="ProtNLM"/>
    </source>
</evidence>
<keyword evidence="1" id="KW-0812">Transmembrane</keyword>
<sequence length="241" mass="26108">MSNHAEQGGGSHRPWSGVVVDVVAILGLVVLAWARVLDGTAAAGWIAAVVAGRMTASAFRPPPDPPAPPAAQGANTQAIADARALRAWRLDASAAPASVTGFRLDRDLLADHRKRNEIFLRGMLCLLASYDARDLLADLRLRDVDKPLEIHHLFPKKLGSKKIDDCDAIVNFAIVTESTNATIRNESPAETTARPNFKKSSLPTQCIPLMEYQGVNWEGFKAARQKLLIDRITEKLTALSS</sequence>
<gene>
    <name evidence="2" type="ORF">QHF89_06015</name>
</gene>
<keyword evidence="1" id="KW-0472">Membrane</keyword>
<protein>
    <recommendedName>
        <fullName evidence="4">DUF1524 domain-containing protein</fullName>
    </recommendedName>
</protein>
<comment type="caution">
    <text evidence="2">The sequence shown here is derived from an EMBL/GenBank/DDBJ whole genome shotgun (WGS) entry which is preliminary data.</text>
</comment>
<accession>A0ABT6NL60</accession>
<feature type="transmembrane region" description="Helical" evidence="1">
    <location>
        <begin position="15"/>
        <end position="34"/>
    </location>
</feature>
<proteinExistence type="predicted"/>
<evidence type="ECO:0000313" key="2">
    <source>
        <dbReference type="EMBL" id="MDI1429038.1"/>
    </source>
</evidence>
<evidence type="ECO:0000256" key="1">
    <source>
        <dbReference type="SAM" id="Phobius"/>
    </source>
</evidence>